<organism evidence="1">
    <name type="scientific">Opuntia streptacantha</name>
    <name type="common">Prickly pear cactus</name>
    <name type="synonym">Opuntia cardona</name>
    <dbReference type="NCBI Taxonomy" id="393608"/>
    <lineage>
        <taxon>Eukaryota</taxon>
        <taxon>Viridiplantae</taxon>
        <taxon>Streptophyta</taxon>
        <taxon>Embryophyta</taxon>
        <taxon>Tracheophyta</taxon>
        <taxon>Spermatophyta</taxon>
        <taxon>Magnoliopsida</taxon>
        <taxon>eudicotyledons</taxon>
        <taxon>Gunneridae</taxon>
        <taxon>Pentapetalae</taxon>
        <taxon>Caryophyllales</taxon>
        <taxon>Cactineae</taxon>
        <taxon>Cactaceae</taxon>
        <taxon>Opuntioideae</taxon>
        <taxon>Opuntia</taxon>
    </lineage>
</organism>
<dbReference type="EMBL" id="GISG01135526">
    <property type="protein sequence ID" value="MBA4643870.1"/>
    <property type="molecule type" value="Transcribed_RNA"/>
</dbReference>
<proteinExistence type="predicted"/>
<sequence>MPVHYLGGSQCGDMDAERYGDTDSWIRLYNLRFMSCYKYICASFFGCTKNGKFLISCWNKSRYNFFFLVDPNHQYYPKFNHVGHFCGGTSTIVDYVESLVSLRGSVT</sequence>
<accession>A0A7C8ZJP0</accession>
<evidence type="ECO:0000313" key="1">
    <source>
        <dbReference type="EMBL" id="MBA4643870.1"/>
    </source>
</evidence>
<reference evidence="1" key="1">
    <citation type="journal article" date="2013" name="J. Plant Res.">
        <title>Effect of fungi and light on seed germination of three Opuntia species from semiarid lands of central Mexico.</title>
        <authorList>
            <person name="Delgado-Sanchez P."/>
            <person name="Jimenez-Bremont J.F."/>
            <person name="Guerrero-Gonzalez Mde L."/>
            <person name="Flores J."/>
        </authorList>
    </citation>
    <scope>NUCLEOTIDE SEQUENCE</scope>
    <source>
        <tissue evidence="1">Cladode</tissue>
    </source>
</reference>
<protein>
    <submittedName>
        <fullName evidence="1">Uncharacterized protein</fullName>
    </submittedName>
</protein>
<name>A0A7C8ZJP0_OPUST</name>
<dbReference type="AlphaFoldDB" id="A0A7C8ZJP0"/>
<reference evidence="1" key="2">
    <citation type="submission" date="2020-07" db="EMBL/GenBank/DDBJ databases">
        <authorList>
            <person name="Vera ALvarez R."/>
            <person name="Arias-Moreno D.M."/>
            <person name="Jimenez-Jacinto V."/>
            <person name="Jimenez-Bremont J.F."/>
            <person name="Swaminathan K."/>
            <person name="Moose S.P."/>
            <person name="Guerrero-Gonzalez M.L."/>
            <person name="Marino-Ramirez L."/>
            <person name="Landsman D."/>
            <person name="Rodriguez-Kessler M."/>
            <person name="Delgado-Sanchez P."/>
        </authorList>
    </citation>
    <scope>NUCLEOTIDE SEQUENCE</scope>
    <source>
        <tissue evidence="1">Cladode</tissue>
    </source>
</reference>